<evidence type="ECO:0000313" key="2">
    <source>
        <dbReference type="EMBL" id="TQV94985.1"/>
    </source>
</evidence>
<evidence type="ECO:0000256" key="1">
    <source>
        <dbReference type="SAM" id="MobiDB-lite"/>
    </source>
</evidence>
<sequence>MTSSLCPSQPSQSSQSSSSKPRCSPRQVATNQRNSATMSLVPRRGHGPAVPPRSTTLSVSPMLAPGTTLFHPQRLHHACMPAAAHASPHISGSIPQRVIVCQVAATGYWLNGPCQPSSPTLAPQSDDPGTIIWQPLSGHRFMLVPLTVKLFLFFSTGYTGKQHWPVSASSSVILFALRHRHRRATWYAASSISATSKYRVRIDATGMIACHPLAYWHLVIFATLTGTNLLQSHPHHRQAPPESQDNWLPVGR</sequence>
<feature type="compositionally biased region" description="Polar residues" evidence="1">
    <location>
        <begin position="28"/>
        <end position="38"/>
    </location>
</feature>
<protein>
    <submittedName>
        <fullName evidence="2">Uncharacterized protein</fullName>
    </submittedName>
</protein>
<feature type="region of interest" description="Disordered" evidence="1">
    <location>
        <begin position="1"/>
        <end position="61"/>
    </location>
</feature>
<dbReference type="Proteomes" id="UP000315783">
    <property type="component" value="Unassembled WGS sequence"/>
</dbReference>
<gene>
    <name evidence="2" type="ORF">IF1G_05972</name>
</gene>
<feature type="region of interest" description="Disordered" evidence="1">
    <location>
        <begin position="232"/>
        <end position="252"/>
    </location>
</feature>
<dbReference type="EMBL" id="SPUK01000008">
    <property type="protein sequence ID" value="TQV94985.1"/>
    <property type="molecule type" value="Genomic_DNA"/>
</dbReference>
<comment type="caution">
    <text evidence="2">The sequence shown here is derived from an EMBL/GenBank/DDBJ whole genome shotgun (WGS) entry which is preliminary data.</text>
</comment>
<name>A0A545UZT2_9HYPO</name>
<reference evidence="2 3" key="1">
    <citation type="journal article" date="2019" name="Appl. Microbiol. Biotechnol.">
        <title>Genome sequence of Isaria javanica and comparative genome analysis insights into family S53 peptidase evolution in fungal entomopathogens.</title>
        <authorList>
            <person name="Lin R."/>
            <person name="Zhang X."/>
            <person name="Xin B."/>
            <person name="Zou M."/>
            <person name="Gao Y."/>
            <person name="Qin F."/>
            <person name="Hu Q."/>
            <person name="Xie B."/>
            <person name="Cheng X."/>
        </authorList>
    </citation>
    <scope>NUCLEOTIDE SEQUENCE [LARGE SCALE GENOMIC DNA]</scope>
    <source>
        <strain evidence="2 3">IJ1G</strain>
    </source>
</reference>
<proteinExistence type="predicted"/>
<dbReference type="AlphaFoldDB" id="A0A545UZT2"/>
<accession>A0A545UZT2</accession>
<keyword evidence="3" id="KW-1185">Reference proteome</keyword>
<feature type="compositionally biased region" description="Low complexity" evidence="1">
    <location>
        <begin position="1"/>
        <end position="27"/>
    </location>
</feature>
<organism evidence="2 3">
    <name type="scientific">Cordyceps javanica</name>
    <dbReference type="NCBI Taxonomy" id="43265"/>
    <lineage>
        <taxon>Eukaryota</taxon>
        <taxon>Fungi</taxon>
        <taxon>Dikarya</taxon>
        <taxon>Ascomycota</taxon>
        <taxon>Pezizomycotina</taxon>
        <taxon>Sordariomycetes</taxon>
        <taxon>Hypocreomycetidae</taxon>
        <taxon>Hypocreales</taxon>
        <taxon>Cordycipitaceae</taxon>
        <taxon>Cordyceps</taxon>
    </lineage>
</organism>
<evidence type="ECO:0000313" key="3">
    <source>
        <dbReference type="Proteomes" id="UP000315783"/>
    </source>
</evidence>